<dbReference type="SUPFAM" id="SSF160443">
    <property type="entry name" value="SMR domain-like"/>
    <property type="match status" value="1"/>
</dbReference>
<dbReference type="PATRIC" id="fig|926550.5.peg.580"/>
<dbReference type="AlphaFoldDB" id="I0I002"/>
<keyword evidence="4 7" id="KW-0067">ATP-binding</keyword>
<dbReference type="PROSITE" id="PS00486">
    <property type="entry name" value="DNA_MISMATCH_REPAIR_2"/>
    <property type="match status" value="1"/>
</dbReference>
<accession>I0I002</accession>
<dbReference type="EC" id="3.6.4.-" evidence="7"/>
<comment type="subunit">
    <text evidence="7">Homodimer. Binds to stalled ribosomes, contacting rRNA.</text>
</comment>
<evidence type="ECO:0000256" key="7">
    <source>
        <dbReference type="HAMAP-Rule" id="MF_00092"/>
    </source>
</evidence>
<keyword evidence="7" id="KW-0540">Nuclease</keyword>
<feature type="coiled-coil region" evidence="8">
    <location>
        <begin position="536"/>
        <end position="646"/>
    </location>
</feature>
<dbReference type="PANTHER" id="PTHR48466">
    <property type="entry name" value="OS10G0509000 PROTEIN-RELATED"/>
    <property type="match status" value="1"/>
</dbReference>
<dbReference type="GO" id="GO:0072344">
    <property type="term" value="P:rescue of stalled ribosome"/>
    <property type="evidence" value="ECO:0007669"/>
    <property type="project" value="UniProtKB-UniRule"/>
</dbReference>
<dbReference type="Pfam" id="PF20297">
    <property type="entry name" value="MSSS"/>
    <property type="match status" value="1"/>
</dbReference>
<comment type="similarity">
    <text evidence="7">Belongs to the DNA mismatch repair MutS family. MutS2 subfamily.</text>
</comment>
<dbReference type="HOGENOM" id="CLU_011252_2_1_0"/>
<comment type="function">
    <text evidence="7">Endonuclease that is involved in the suppression of homologous recombination and thus may have a key role in the control of bacterial genetic diversity.</text>
</comment>
<dbReference type="InterPro" id="IPR036187">
    <property type="entry name" value="DNA_mismatch_repair_MutS_sf"/>
</dbReference>
<sequence length="811" mass="90004">MNPRTLRVLEYPKILERLAHYCAFSGGAELAASLLPSDDLTTVQEWLAQTREAYQLLGQKDDISFGGVSDLRPLLDRAERGAILLPPDLLEIKFTLQRARQLRTLLTRIESSFPHLAEMAADIEPCDHLVEQISHCINDRGDVMDSASPELARIRSELRIAQERLLSTLDRIIHSADIRPYLQEALVTQRQGRYVIPIRAEYKGNIEGIIHDQSASGATLFIEPLKVVQQNNAVRELELQEEKEVRRILLELSTAVAEEAVYLRRNVQALARLDFTFAKARYAYALDATVPEMLPFQPRRSKQKRDETEEAAAHPGSIIDLRRARHPLLDPQTVVPIDVYLDDDTYIIVITGPNTGGKTVTLKTVGLLTLMAQSGLMIPADVGSRLSVFEGIYADIGDEQSIEQNLSTFSSHMTNIIAILEEADPHSLVLLDELGAGTDPEEGSALAIALLENLRDRGITTFATTHYSDLKLYAHNTPGVRNASVEFDVETLSPTYELSIGLPGRSNALTIARRLGLNPVIVEKAESIVRPDTLQADKLLDDIRRARQEALEAAERAKARERQAQLLEADLRYQLAQIEQARRSVIAETRALMQAELEAARKEIEQLRRQARSGFSTGTTAHEEFLARAEKELARRSQATEEVNRRVVVPGSAEERLIGSIEVGDTVWVPSLQASGEVLAIHSASNEADVQLGNFRLKLPMKRLELRQKAVKETAASGVTIRVEVPTSSPGIELDLRGERVEEGLERLERYLDEAYRARLPFVRIIHGHGTGAMKSAVREALKHHPLVGSMRAGDPGEGGDGVTMVKLVNS</sequence>
<dbReference type="Gene3D" id="3.40.50.300">
    <property type="entry name" value="P-loop containing nucleotide triphosphate hydrolases"/>
    <property type="match status" value="1"/>
</dbReference>
<keyword evidence="6 7" id="KW-0238">DNA-binding</keyword>
<dbReference type="GO" id="GO:0005524">
    <property type="term" value="F:ATP binding"/>
    <property type="evidence" value="ECO:0007669"/>
    <property type="project" value="UniProtKB-UniRule"/>
</dbReference>
<dbReference type="InterPro" id="IPR045076">
    <property type="entry name" value="MutS"/>
</dbReference>
<dbReference type="SUPFAM" id="SSF52540">
    <property type="entry name" value="P-loop containing nucleoside triphosphate hydrolases"/>
    <property type="match status" value="1"/>
</dbReference>
<dbReference type="EC" id="3.1.-.-" evidence="7"/>
<dbReference type="HAMAP" id="MF_00092">
    <property type="entry name" value="MutS2"/>
    <property type="match status" value="1"/>
</dbReference>
<dbReference type="InterPro" id="IPR046893">
    <property type="entry name" value="MSSS"/>
</dbReference>
<evidence type="ECO:0000256" key="4">
    <source>
        <dbReference type="ARBA" id="ARBA00022840"/>
    </source>
</evidence>
<dbReference type="GO" id="GO:0019843">
    <property type="term" value="F:rRNA binding"/>
    <property type="evidence" value="ECO:0007669"/>
    <property type="project" value="UniProtKB-UniRule"/>
</dbReference>
<dbReference type="Pfam" id="PF01713">
    <property type="entry name" value="Smr"/>
    <property type="match status" value="1"/>
</dbReference>
<dbReference type="STRING" id="926550.CLDAP_05500"/>
<evidence type="ECO:0000259" key="9">
    <source>
        <dbReference type="PROSITE" id="PS50828"/>
    </source>
</evidence>
<dbReference type="GO" id="GO:0140664">
    <property type="term" value="F:ATP-dependent DNA damage sensor activity"/>
    <property type="evidence" value="ECO:0007669"/>
    <property type="project" value="InterPro"/>
</dbReference>
<dbReference type="PANTHER" id="PTHR48466:SF2">
    <property type="entry name" value="OS10G0509000 PROTEIN"/>
    <property type="match status" value="1"/>
</dbReference>
<gene>
    <name evidence="7 10" type="primary">mutS2</name>
    <name evidence="7" type="synonym">rqcU</name>
    <name evidence="10" type="ordered locus">CLDAP_05500</name>
</gene>
<keyword evidence="1 7" id="KW-0699">rRNA-binding</keyword>
<feature type="domain" description="Smr" evidence="9">
    <location>
        <begin position="734"/>
        <end position="809"/>
    </location>
</feature>
<dbReference type="GO" id="GO:0043023">
    <property type="term" value="F:ribosomal large subunit binding"/>
    <property type="evidence" value="ECO:0007669"/>
    <property type="project" value="UniProtKB-UniRule"/>
</dbReference>
<dbReference type="PROSITE" id="PS50828">
    <property type="entry name" value="SMR"/>
    <property type="match status" value="1"/>
</dbReference>
<evidence type="ECO:0000256" key="2">
    <source>
        <dbReference type="ARBA" id="ARBA00022741"/>
    </source>
</evidence>
<dbReference type="InterPro" id="IPR007696">
    <property type="entry name" value="DNA_mismatch_repair_MutS_core"/>
</dbReference>
<evidence type="ECO:0000256" key="6">
    <source>
        <dbReference type="ARBA" id="ARBA00023125"/>
    </source>
</evidence>
<dbReference type="SMART" id="SM00463">
    <property type="entry name" value="SMR"/>
    <property type="match status" value="1"/>
</dbReference>
<dbReference type="OrthoDB" id="9808166at2"/>
<feature type="binding site" evidence="7">
    <location>
        <begin position="352"/>
        <end position="359"/>
    </location>
    <ligand>
        <name>ATP</name>
        <dbReference type="ChEBI" id="CHEBI:30616"/>
    </ligand>
</feature>
<dbReference type="SUPFAM" id="SSF48334">
    <property type="entry name" value="DNA repair protein MutS, domain III"/>
    <property type="match status" value="1"/>
</dbReference>
<dbReference type="Proteomes" id="UP000007880">
    <property type="component" value="Chromosome"/>
</dbReference>
<keyword evidence="7" id="KW-0255">Endonuclease</keyword>
<dbReference type="GO" id="GO:0006298">
    <property type="term" value="P:mismatch repair"/>
    <property type="evidence" value="ECO:0007669"/>
    <property type="project" value="InterPro"/>
</dbReference>
<evidence type="ECO:0000256" key="3">
    <source>
        <dbReference type="ARBA" id="ARBA00022801"/>
    </source>
</evidence>
<evidence type="ECO:0000256" key="8">
    <source>
        <dbReference type="SAM" id="Coils"/>
    </source>
</evidence>
<dbReference type="Pfam" id="PF00488">
    <property type="entry name" value="MutS_V"/>
    <property type="match status" value="1"/>
</dbReference>
<dbReference type="InterPro" id="IPR005747">
    <property type="entry name" value="MutS2"/>
</dbReference>
<keyword evidence="5 7" id="KW-0694">RNA-binding</keyword>
<dbReference type="InterPro" id="IPR002625">
    <property type="entry name" value="Smr_dom"/>
</dbReference>
<dbReference type="PIRSF" id="PIRSF005814">
    <property type="entry name" value="MutS_YshD"/>
    <property type="match status" value="1"/>
</dbReference>
<dbReference type="InterPro" id="IPR000432">
    <property type="entry name" value="DNA_mismatch_repair_MutS_C"/>
</dbReference>
<dbReference type="CDD" id="cd03280">
    <property type="entry name" value="ABC_MutS2"/>
    <property type="match status" value="1"/>
</dbReference>
<evidence type="ECO:0000313" key="11">
    <source>
        <dbReference type="Proteomes" id="UP000007880"/>
    </source>
</evidence>
<evidence type="ECO:0000256" key="1">
    <source>
        <dbReference type="ARBA" id="ARBA00022730"/>
    </source>
</evidence>
<keyword evidence="2 7" id="KW-0547">Nucleotide-binding</keyword>
<evidence type="ECO:0000313" key="10">
    <source>
        <dbReference type="EMBL" id="BAL98589.1"/>
    </source>
</evidence>
<dbReference type="InterPro" id="IPR036063">
    <property type="entry name" value="Smr_dom_sf"/>
</dbReference>
<dbReference type="GO" id="GO:0016887">
    <property type="term" value="F:ATP hydrolysis activity"/>
    <property type="evidence" value="ECO:0007669"/>
    <property type="project" value="InterPro"/>
</dbReference>
<evidence type="ECO:0000256" key="5">
    <source>
        <dbReference type="ARBA" id="ARBA00022884"/>
    </source>
</evidence>
<dbReference type="GO" id="GO:0045910">
    <property type="term" value="P:negative regulation of DNA recombination"/>
    <property type="evidence" value="ECO:0007669"/>
    <property type="project" value="InterPro"/>
</dbReference>
<dbReference type="SMART" id="SM00534">
    <property type="entry name" value="MUTSac"/>
    <property type="match status" value="1"/>
</dbReference>
<name>I0I002_CALAS</name>
<dbReference type="RefSeq" id="WP_014431830.1">
    <property type="nucleotide sequence ID" value="NC_017079.1"/>
</dbReference>
<proteinExistence type="inferred from homology"/>
<reference evidence="10 11" key="1">
    <citation type="submission" date="2012-02" db="EMBL/GenBank/DDBJ databases">
        <title>Complete genome sequence of Caldilinea aerophila DSM 14535 (= NBRC 102666).</title>
        <authorList>
            <person name="Oguchi A."/>
            <person name="Hosoyama A."/>
            <person name="Sekine M."/>
            <person name="Fukai R."/>
            <person name="Kato Y."/>
            <person name="Nakamura S."/>
            <person name="Hanada S."/>
            <person name="Yamazaki S."/>
            <person name="Fujita N."/>
        </authorList>
    </citation>
    <scope>NUCLEOTIDE SEQUENCE [LARGE SCALE GENOMIC DNA]</scope>
    <source>
        <strain evidence="11">DSM 14535 / JCM 11387 / NBRC 104270 / STL-6-O1</strain>
    </source>
</reference>
<keyword evidence="8" id="KW-0175">Coiled coil</keyword>
<dbReference type="EMBL" id="AP012337">
    <property type="protein sequence ID" value="BAL98589.1"/>
    <property type="molecule type" value="Genomic_DNA"/>
</dbReference>
<comment type="function">
    <text evidence="7">Acts as a ribosome collision sensor, splitting the ribosome into its 2 subunits. Detects stalled/collided 70S ribosomes which it binds and splits by an ATP-hydrolysis driven conformational change. Acts upstream of the ribosome quality control system (RQC), a ribosome-associated complex that mediates the extraction of incompletely synthesized nascent chains from stalled ribosomes and their subsequent degradation. Probably generates substrates for RQC.</text>
</comment>
<keyword evidence="11" id="KW-1185">Reference proteome</keyword>
<dbReference type="NCBIfam" id="TIGR01069">
    <property type="entry name" value="mutS2"/>
    <property type="match status" value="1"/>
</dbReference>
<keyword evidence="3 7" id="KW-0378">Hydrolase</keyword>
<dbReference type="InterPro" id="IPR027417">
    <property type="entry name" value="P-loop_NTPase"/>
</dbReference>
<protein>
    <recommendedName>
        <fullName evidence="7">Endonuclease MutS2</fullName>
        <ecNumber evidence="7">3.1.-.-</ecNumber>
    </recommendedName>
    <alternativeName>
        <fullName evidence="7">Ribosome-associated protein quality control-upstream factor</fullName>
        <shortName evidence="7">RQC-upstream factor</shortName>
        <shortName evidence="7">RqcU</shortName>
        <ecNumber evidence="7">3.6.4.-</ecNumber>
    </alternativeName>
</protein>
<dbReference type="GO" id="GO:0004519">
    <property type="term" value="F:endonuclease activity"/>
    <property type="evidence" value="ECO:0007669"/>
    <property type="project" value="UniProtKB-UniRule"/>
</dbReference>
<dbReference type="Gene3D" id="3.30.1370.110">
    <property type="match status" value="1"/>
</dbReference>
<dbReference type="GO" id="GO:0030983">
    <property type="term" value="F:mismatched DNA binding"/>
    <property type="evidence" value="ECO:0007669"/>
    <property type="project" value="InterPro"/>
</dbReference>
<dbReference type="KEGG" id="cap:CLDAP_05500"/>
<organism evidence="10 11">
    <name type="scientific">Caldilinea aerophila (strain DSM 14535 / JCM 11387 / NBRC 104270 / STL-6-O1)</name>
    <dbReference type="NCBI Taxonomy" id="926550"/>
    <lineage>
        <taxon>Bacteria</taxon>
        <taxon>Bacillati</taxon>
        <taxon>Chloroflexota</taxon>
        <taxon>Caldilineae</taxon>
        <taxon>Caldilineales</taxon>
        <taxon>Caldilineaceae</taxon>
        <taxon>Caldilinea</taxon>
    </lineage>
</organism>
<dbReference type="FunFam" id="3.40.50.300:FF:000830">
    <property type="entry name" value="Endonuclease MutS2"/>
    <property type="match status" value="1"/>
</dbReference>
<dbReference type="eggNOG" id="COG1193">
    <property type="taxonomic scope" value="Bacteria"/>
</dbReference>
<dbReference type="SMART" id="SM00533">
    <property type="entry name" value="MUTSd"/>
    <property type="match status" value="1"/>
</dbReference>